<dbReference type="AlphaFoldDB" id="A0A2W5NGE1"/>
<reference evidence="2 3" key="1">
    <citation type="submission" date="2017-08" db="EMBL/GenBank/DDBJ databases">
        <title>Infants hospitalized years apart are colonized by the same room-sourced microbial strains.</title>
        <authorList>
            <person name="Brooks B."/>
            <person name="Olm M.R."/>
            <person name="Firek B.A."/>
            <person name="Baker R."/>
            <person name="Thomas B.C."/>
            <person name="Morowitz M.J."/>
            <person name="Banfield J.F."/>
        </authorList>
    </citation>
    <scope>NUCLEOTIDE SEQUENCE [LARGE SCALE GENOMIC DNA]</scope>
    <source>
        <strain evidence="2">S2_005_002_R2_34</strain>
    </source>
</reference>
<protein>
    <recommendedName>
        <fullName evidence="4">Peptidase inhibitor I78 family protein</fullName>
    </recommendedName>
</protein>
<evidence type="ECO:0000313" key="2">
    <source>
        <dbReference type="EMBL" id="PZQ52576.1"/>
    </source>
</evidence>
<proteinExistence type="predicted"/>
<feature type="signal peptide" evidence="1">
    <location>
        <begin position="1"/>
        <end position="19"/>
    </location>
</feature>
<dbReference type="Proteomes" id="UP000249185">
    <property type="component" value="Unassembled WGS sequence"/>
</dbReference>
<sequence>MPRWIAATCLGLTGLLALSACDTGPGKDIYDFAGTLGQDSCGAVSNQNLVGKTVAELNVVDLPRNTRVIQPGATPGTSRDERRMTVIIGGDKVTRVYCG</sequence>
<feature type="chain" id="PRO_5015958318" description="Peptidase inhibitor I78 family protein" evidence="1">
    <location>
        <begin position="20"/>
        <end position="99"/>
    </location>
</feature>
<keyword evidence="1" id="KW-0732">Signal</keyword>
<dbReference type="EMBL" id="QFPW01000001">
    <property type="protein sequence ID" value="PZQ52576.1"/>
    <property type="molecule type" value="Genomic_DNA"/>
</dbReference>
<name>A0A2W5NGE1_RHOSU</name>
<gene>
    <name evidence="2" type="ORF">DI556_02710</name>
</gene>
<organism evidence="2 3">
    <name type="scientific">Rhodovulum sulfidophilum</name>
    <name type="common">Rhodobacter sulfidophilus</name>
    <dbReference type="NCBI Taxonomy" id="35806"/>
    <lineage>
        <taxon>Bacteria</taxon>
        <taxon>Pseudomonadati</taxon>
        <taxon>Pseudomonadota</taxon>
        <taxon>Alphaproteobacteria</taxon>
        <taxon>Rhodobacterales</taxon>
        <taxon>Paracoccaceae</taxon>
        <taxon>Rhodovulum</taxon>
    </lineage>
</organism>
<evidence type="ECO:0008006" key="4">
    <source>
        <dbReference type="Google" id="ProtNLM"/>
    </source>
</evidence>
<comment type="caution">
    <text evidence="2">The sequence shown here is derived from an EMBL/GenBank/DDBJ whole genome shotgun (WGS) entry which is preliminary data.</text>
</comment>
<accession>A0A2W5NGE1</accession>
<dbReference type="PROSITE" id="PS51257">
    <property type="entry name" value="PROKAR_LIPOPROTEIN"/>
    <property type="match status" value="1"/>
</dbReference>
<evidence type="ECO:0000313" key="3">
    <source>
        <dbReference type="Proteomes" id="UP000249185"/>
    </source>
</evidence>
<evidence type="ECO:0000256" key="1">
    <source>
        <dbReference type="SAM" id="SignalP"/>
    </source>
</evidence>